<dbReference type="InterPro" id="IPR058909">
    <property type="entry name" value="CD_NTase_C"/>
</dbReference>
<evidence type="ECO:0000256" key="3">
    <source>
        <dbReference type="ARBA" id="ARBA00022741"/>
    </source>
</evidence>
<gene>
    <name evidence="7" type="ORF">HD597_010040</name>
</gene>
<name>A0A9X2GSA2_9ACTN</name>
<dbReference type="AlphaFoldDB" id="A0A9X2GSA2"/>
<dbReference type="Pfam" id="PF26305">
    <property type="entry name" value="CD_NTase_C"/>
    <property type="match status" value="1"/>
</dbReference>
<dbReference type="Gene3D" id="3.30.460.10">
    <property type="entry name" value="Beta Polymerase, domain 2"/>
    <property type="match status" value="1"/>
</dbReference>
<dbReference type="Proteomes" id="UP001139648">
    <property type="component" value="Unassembled WGS sequence"/>
</dbReference>
<evidence type="ECO:0000256" key="4">
    <source>
        <dbReference type="ARBA" id="ARBA00023118"/>
    </source>
</evidence>
<evidence type="ECO:0000313" key="7">
    <source>
        <dbReference type="EMBL" id="MCP2363020.1"/>
    </source>
</evidence>
<reference evidence="7" key="1">
    <citation type="submission" date="2022-06" db="EMBL/GenBank/DDBJ databases">
        <title>Sequencing the genomes of 1000 actinobacteria strains.</title>
        <authorList>
            <person name="Klenk H.-P."/>
        </authorList>
    </citation>
    <scope>NUCLEOTIDE SEQUENCE</scope>
    <source>
        <strain evidence="7">DSM 46694</strain>
    </source>
</reference>
<evidence type="ECO:0000256" key="1">
    <source>
        <dbReference type="ARBA" id="ARBA00022679"/>
    </source>
</evidence>
<keyword evidence="3" id="KW-0547">Nucleotide-binding</keyword>
<comment type="caution">
    <text evidence="7">The sequence shown here is derived from an EMBL/GenBank/DDBJ whole genome shotgun (WGS) entry which is preliminary data.</text>
</comment>
<dbReference type="EMBL" id="JAMZEB010000002">
    <property type="protein sequence ID" value="MCP2363020.1"/>
    <property type="molecule type" value="Genomic_DNA"/>
</dbReference>
<dbReference type="CDD" id="cd05400">
    <property type="entry name" value="NT_2-5OAS_ClassI-CCAase"/>
    <property type="match status" value="1"/>
</dbReference>
<keyword evidence="2" id="KW-0548">Nucleotidyltransferase</keyword>
<sequence length="317" mass="35876">MRGVPSRALRQPQIDDVKPAAHLARWPYRWTVALTYKISQPLIDKYTAGPSAQRTSQVKSLHENIRQALENWGDKKFDTFLQGSYRNGTAIADINDVDIVALYDPWNSPESSARWEWLFNHVAHILQQTSLMSGQVTIGDKCVKLDGQLKADIVPAISRTAYSSVDPIRVYSRRQRLERDNYPRTHYDNGVKKQTATGDAYKSTVRLFKRWIRQYPTLTAPSFYIECAVHSVENSAFNTYLPLSFASVGVELLKYSETSIIRSVAGDKDILVPAEWKPAHFVSFQQALRRDLPLVTGALGASTTYEADRLWCSAFGD</sequence>
<evidence type="ECO:0008006" key="9">
    <source>
        <dbReference type="Google" id="ProtNLM"/>
    </source>
</evidence>
<keyword evidence="8" id="KW-1185">Reference proteome</keyword>
<accession>A0A9X2GSA2</accession>
<organism evidence="7 8">
    <name type="scientific">Nonomuraea thailandensis</name>
    <dbReference type="NCBI Taxonomy" id="1188745"/>
    <lineage>
        <taxon>Bacteria</taxon>
        <taxon>Bacillati</taxon>
        <taxon>Actinomycetota</taxon>
        <taxon>Actinomycetes</taxon>
        <taxon>Streptosporangiales</taxon>
        <taxon>Streptosporangiaceae</taxon>
        <taxon>Nonomuraea</taxon>
    </lineage>
</organism>
<keyword evidence="1" id="KW-0808">Transferase</keyword>
<dbReference type="SUPFAM" id="SSF81301">
    <property type="entry name" value="Nucleotidyltransferase"/>
    <property type="match status" value="1"/>
</dbReference>
<evidence type="ECO:0000256" key="2">
    <source>
        <dbReference type="ARBA" id="ARBA00022695"/>
    </source>
</evidence>
<dbReference type="InterPro" id="IPR043519">
    <property type="entry name" value="NT_sf"/>
</dbReference>
<dbReference type="GO" id="GO:0016779">
    <property type="term" value="F:nucleotidyltransferase activity"/>
    <property type="evidence" value="ECO:0007669"/>
    <property type="project" value="InterPro"/>
</dbReference>
<evidence type="ECO:0000313" key="8">
    <source>
        <dbReference type="Proteomes" id="UP001139648"/>
    </source>
</evidence>
<feature type="domain" description="Polymerase nucleotidyl transferase" evidence="5">
    <location>
        <begin position="66"/>
        <end position="119"/>
    </location>
</feature>
<evidence type="ECO:0000259" key="6">
    <source>
        <dbReference type="Pfam" id="PF26305"/>
    </source>
</evidence>
<proteinExistence type="predicted"/>
<dbReference type="InterPro" id="IPR002934">
    <property type="entry name" value="Polymerase_NTP_transf_dom"/>
</dbReference>
<feature type="domain" description="cGAS/DncV-like nucleotidyltransferase C-terminal helical" evidence="6">
    <location>
        <begin position="188"/>
        <end position="257"/>
    </location>
</feature>
<evidence type="ECO:0000259" key="5">
    <source>
        <dbReference type="Pfam" id="PF01909"/>
    </source>
</evidence>
<dbReference type="Pfam" id="PF01909">
    <property type="entry name" value="NTP_transf_2"/>
    <property type="match status" value="1"/>
</dbReference>
<keyword evidence="4" id="KW-0051">Antiviral defense</keyword>
<dbReference type="GO" id="GO:0051607">
    <property type="term" value="P:defense response to virus"/>
    <property type="evidence" value="ECO:0007669"/>
    <property type="project" value="UniProtKB-KW"/>
</dbReference>
<protein>
    <recommendedName>
        <fullName evidence="9">Nucleotidyltransferase</fullName>
    </recommendedName>
</protein>
<dbReference type="InterPro" id="IPR006116">
    <property type="entry name" value="NT_2-5OAS_ClassI-CCAase"/>
</dbReference>